<dbReference type="Proteomes" id="UP000030528">
    <property type="component" value="Unassembled WGS sequence"/>
</dbReference>
<evidence type="ECO:0008006" key="3">
    <source>
        <dbReference type="Google" id="ProtNLM"/>
    </source>
</evidence>
<gene>
    <name evidence="1" type="ORF">N781_09115</name>
</gene>
<proteinExistence type="predicted"/>
<dbReference type="eggNOG" id="COG3118">
    <property type="taxonomic scope" value="Bacteria"/>
</dbReference>
<organism evidence="1 2">
    <name type="scientific">Pontibacillus halophilus JSM 076056 = DSM 19796</name>
    <dbReference type="NCBI Taxonomy" id="1385510"/>
    <lineage>
        <taxon>Bacteria</taxon>
        <taxon>Bacillati</taxon>
        <taxon>Bacillota</taxon>
        <taxon>Bacilli</taxon>
        <taxon>Bacillales</taxon>
        <taxon>Bacillaceae</taxon>
        <taxon>Pontibacillus</taxon>
    </lineage>
</organism>
<comment type="caution">
    <text evidence="1">The sequence shown here is derived from an EMBL/GenBank/DDBJ whole genome shotgun (WGS) entry which is preliminary data.</text>
</comment>
<dbReference type="EMBL" id="AVPE01000023">
    <property type="protein sequence ID" value="KGX89400.1"/>
    <property type="molecule type" value="Genomic_DNA"/>
</dbReference>
<reference evidence="1 2" key="1">
    <citation type="submission" date="2013-08" db="EMBL/GenBank/DDBJ databases">
        <authorList>
            <person name="Huang J."/>
            <person name="Wang G."/>
        </authorList>
    </citation>
    <scope>NUCLEOTIDE SEQUENCE [LARGE SCALE GENOMIC DNA]</scope>
    <source>
        <strain evidence="1 2">JSM 076056</strain>
    </source>
</reference>
<protein>
    <recommendedName>
        <fullName evidence="3">General stress protein</fullName>
    </recommendedName>
</protein>
<dbReference type="SUPFAM" id="SSF52833">
    <property type="entry name" value="Thioredoxin-like"/>
    <property type="match status" value="1"/>
</dbReference>
<evidence type="ECO:0000313" key="1">
    <source>
        <dbReference type="EMBL" id="KGX89400.1"/>
    </source>
</evidence>
<dbReference type="InterPro" id="IPR022551">
    <property type="entry name" value="BrxC"/>
</dbReference>
<dbReference type="OrthoDB" id="677051at2"/>
<sequence>MSAETIATYEEFRKVLEENEEFYVLKHSVTCPISAQAKTKYMDFAEESNRPTYIVEIQHARPLSDKIAEVFGVKHESPQALFIKNEEVKWNTSHMRITKDALKEAAEQ</sequence>
<accession>A0A0A5GE40</accession>
<dbReference type="STRING" id="1385510.GCA_000425205_03549"/>
<evidence type="ECO:0000313" key="2">
    <source>
        <dbReference type="Proteomes" id="UP000030528"/>
    </source>
</evidence>
<dbReference type="InterPro" id="IPR036249">
    <property type="entry name" value="Thioredoxin-like_sf"/>
</dbReference>
<dbReference type="Gene3D" id="3.40.30.10">
    <property type="entry name" value="Glutaredoxin"/>
    <property type="match status" value="1"/>
</dbReference>
<dbReference type="RefSeq" id="WP_026801726.1">
    <property type="nucleotide sequence ID" value="NZ_AULI01000023.1"/>
</dbReference>
<keyword evidence="2" id="KW-1185">Reference proteome</keyword>
<dbReference type="NCBIfam" id="TIGR04019">
    <property type="entry name" value="B_thiol_YtxJ"/>
    <property type="match status" value="1"/>
</dbReference>
<name>A0A0A5GE40_9BACI</name>
<dbReference type="Pfam" id="PF11009">
    <property type="entry name" value="BrxC"/>
    <property type="match status" value="1"/>
</dbReference>
<dbReference type="AlphaFoldDB" id="A0A0A5GE40"/>